<name>A0A059F3J0_9MICR</name>
<proteinExistence type="predicted"/>
<evidence type="ECO:0000313" key="2">
    <source>
        <dbReference type="Proteomes" id="UP000030655"/>
    </source>
</evidence>
<reference evidence="1 2" key="2">
    <citation type="submission" date="2014-03" db="EMBL/GenBank/DDBJ databases">
        <title>The Genome Sequence of Anncaliia algerae insect isolate PRA339.</title>
        <authorList>
            <consortium name="The Broad Institute Genome Sequencing Platform"/>
            <consortium name="The Broad Institute Genome Sequencing Center for Infectious Disease"/>
            <person name="Cuomo C."/>
            <person name="Becnel J."/>
            <person name="Sanscrainte N."/>
            <person name="Walker B."/>
            <person name="Young S.K."/>
            <person name="Zeng Q."/>
            <person name="Gargeya S."/>
            <person name="Fitzgerald M."/>
            <person name="Haas B."/>
            <person name="Abouelleil A."/>
            <person name="Alvarado L."/>
            <person name="Arachchi H.M."/>
            <person name="Berlin A.M."/>
            <person name="Chapman S.B."/>
            <person name="Dewar J."/>
            <person name="Goldberg J."/>
            <person name="Griggs A."/>
            <person name="Gujja S."/>
            <person name="Hansen M."/>
            <person name="Howarth C."/>
            <person name="Imamovic A."/>
            <person name="Larimer J."/>
            <person name="McCowan C."/>
            <person name="Murphy C."/>
            <person name="Neiman D."/>
            <person name="Pearson M."/>
            <person name="Priest M."/>
            <person name="Roberts A."/>
            <person name="Saif S."/>
            <person name="Shea T."/>
            <person name="Sisk P."/>
            <person name="Sykes S."/>
            <person name="Wortman J."/>
            <person name="Nusbaum C."/>
            <person name="Birren B."/>
        </authorList>
    </citation>
    <scope>NUCLEOTIDE SEQUENCE [LARGE SCALE GENOMIC DNA]</scope>
    <source>
        <strain evidence="1 2">PRA339</strain>
    </source>
</reference>
<dbReference type="AlphaFoldDB" id="A0A059F3J0"/>
<dbReference type="HOGENOM" id="CLU_685071_0_0_1"/>
<reference evidence="2" key="1">
    <citation type="submission" date="2013-02" db="EMBL/GenBank/DDBJ databases">
        <authorList>
            <consortium name="The Broad Institute Genome Sequencing Platform"/>
            <person name="Cuomo C."/>
            <person name="Becnel J."/>
            <person name="Sanscrainte N."/>
            <person name="Walker B."/>
            <person name="Young S.K."/>
            <person name="Zeng Q."/>
            <person name="Gargeya S."/>
            <person name="Fitzgerald M."/>
            <person name="Haas B."/>
            <person name="Abouelleil A."/>
            <person name="Alvarado L."/>
            <person name="Arachchi H.M."/>
            <person name="Berlin A.M."/>
            <person name="Chapman S.B."/>
            <person name="Dewar J."/>
            <person name="Goldberg J."/>
            <person name="Griggs A."/>
            <person name="Gujja S."/>
            <person name="Hansen M."/>
            <person name="Howarth C."/>
            <person name="Imamovic A."/>
            <person name="Larimer J."/>
            <person name="McCowan C."/>
            <person name="Murphy C."/>
            <person name="Neiman D."/>
            <person name="Pearson M."/>
            <person name="Priest M."/>
            <person name="Roberts A."/>
            <person name="Saif S."/>
            <person name="Shea T."/>
            <person name="Sisk P."/>
            <person name="Sykes S."/>
            <person name="Wortman J."/>
            <person name="Nusbaum C."/>
            <person name="Birren B."/>
        </authorList>
    </citation>
    <scope>NUCLEOTIDE SEQUENCE [LARGE SCALE GENOMIC DNA]</scope>
    <source>
        <strain evidence="2">PRA339</strain>
    </source>
</reference>
<accession>A0A059F3J0</accession>
<dbReference type="Proteomes" id="UP000030655">
    <property type="component" value="Unassembled WGS sequence"/>
</dbReference>
<evidence type="ECO:0000313" key="1">
    <source>
        <dbReference type="EMBL" id="KCZ81775.1"/>
    </source>
</evidence>
<keyword evidence="2" id="KW-1185">Reference proteome</keyword>
<dbReference type="VEuPathDB" id="MicrosporidiaDB:H312_00815"/>
<organism evidence="1 2">
    <name type="scientific">Anncaliia algerae PRA339</name>
    <dbReference type="NCBI Taxonomy" id="1288291"/>
    <lineage>
        <taxon>Eukaryota</taxon>
        <taxon>Fungi</taxon>
        <taxon>Fungi incertae sedis</taxon>
        <taxon>Microsporidia</taxon>
        <taxon>Tubulinosematoidea</taxon>
        <taxon>Tubulinosematidae</taxon>
        <taxon>Anncaliia</taxon>
    </lineage>
</organism>
<dbReference type="OrthoDB" id="10308232at2759"/>
<sequence length="402" mass="47926">MLNPESIIHAICTNKFIPEAPFATLSNKLLTLQNPSNATIKDYFIKEYLNKELIVLYKSVRSLKSTEKIFVALESFLNKREIKDIYNYFAFNTLSETVNNLLNLSLEKSIKLWMIYGSYKNNIIITKREIEYSESSFDNKFSVENFIPQEIREMVLKGGKFIYFIRQFFPDKMIFDDVNYNFLNFGNIYHIFQKNYLIFNECFFKELKNEINLINKCIFIKNESFLNTYLTERSEYPMELIEEESLVNLFNLNNDFTYELNFISIKIQCKYLRIFLSKSNLKELQMIFRIMLLIHYTRRKCNRVNSFIIEQFISAIHLNTSSLIFDVEGLITDLKERINYFLRTFLVLSNKFGLFLNLIESILQERDLSLVIDLISKEDLPIGLKIFFEEFKYKEYLKGSIN</sequence>
<protein>
    <submittedName>
        <fullName evidence="1">Uncharacterized protein</fullName>
    </submittedName>
</protein>
<dbReference type="EMBL" id="KK365137">
    <property type="protein sequence ID" value="KCZ81775.1"/>
    <property type="molecule type" value="Genomic_DNA"/>
</dbReference>
<gene>
    <name evidence="1" type="ORF">H312_00815</name>
</gene>